<reference evidence="5" key="3">
    <citation type="submission" date="2025-09" db="UniProtKB">
        <authorList>
            <consortium name="Ensembl"/>
        </authorList>
    </citation>
    <scope>IDENTIFICATION</scope>
</reference>
<dbReference type="HOGENOM" id="CLU_495732_0_0_1"/>
<evidence type="ECO:0000313" key="6">
    <source>
        <dbReference type="Proteomes" id="UP000001645"/>
    </source>
</evidence>
<comment type="similarity">
    <text evidence="2">Belongs to the vinculin/alpha-catenin family.</text>
</comment>
<evidence type="ECO:0000256" key="4">
    <source>
        <dbReference type="SAM" id="MobiDB-lite"/>
    </source>
</evidence>
<evidence type="ECO:0000256" key="1">
    <source>
        <dbReference type="ARBA" id="ARBA00004496"/>
    </source>
</evidence>
<evidence type="ECO:0000313" key="5">
    <source>
        <dbReference type="Ensembl" id="ENSMGAP00000002747.2"/>
    </source>
</evidence>
<dbReference type="GO" id="GO:0005912">
    <property type="term" value="C:adherens junction"/>
    <property type="evidence" value="ECO:0007669"/>
    <property type="project" value="TreeGrafter"/>
</dbReference>
<dbReference type="GO" id="GO:0005737">
    <property type="term" value="C:cytoplasm"/>
    <property type="evidence" value="ECO:0007669"/>
    <property type="project" value="UniProtKB-SubCell"/>
</dbReference>
<dbReference type="GO" id="GO:0098609">
    <property type="term" value="P:cell-cell adhesion"/>
    <property type="evidence" value="ECO:0007669"/>
    <property type="project" value="TreeGrafter"/>
</dbReference>
<dbReference type="Proteomes" id="UP000001645">
    <property type="component" value="Chromosome 2"/>
</dbReference>
<dbReference type="Ensembl" id="ENSMGAT00000003432.2">
    <property type="protein sequence ID" value="ENSMGAP00000002747.2"/>
    <property type="gene ID" value="ENSMGAG00000003082.2"/>
</dbReference>
<proteinExistence type="inferred from homology"/>
<accession>G1MVQ2</accession>
<dbReference type="SUPFAM" id="SSF47220">
    <property type="entry name" value="alpha-catenin/vinculin-like"/>
    <property type="match status" value="2"/>
</dbReference>
<dbReference type="PANTHER" id="PTHR18914">
    <property type="entry name" value="ALPHA CATENIN"/>
    <property type="match status" value="1"/>
</dbReference>
<evidence type="ECO:0000256" key="3">
    <source>
        <dbReference type="ARBA" id="ARBA00022490"/>
    </source>
</evidence>
<gene>
    <name evidence="5" type="primary">LOC104909455</name>
</gene>
<reference evidence="5" key="2">
    <citation type="submission" date="2025-08" db="UniProtKB">
        <authorList>
            <consortium name="Ensembl"/>
        </authorList>
    </citation>
    <scope>IDENTIFICATION</scope>
</reference>
<dbReference type="GO" id="GO:0051015">
    <property type="term" value="F:actin filament binding"/>
    <property type="evidence" value="ECO:0007669"/>
    <property type="project" value="InterPro"/>
</dbReference>
<comment type="subcellular location">
    <subcellularLocation>
        <location evidence="1">Cytoplasm</location>
    </subcellularLocation>
</comment>
<dbReference type="Gene3D" id="1.20.120.810">
    <property type="entry name" value="Vinculin, Vh2 four-helix bundle"/>
    <property type="match status" value="1"/>
</dbReference>
<dbReference type="Pfam" id="PF01044">
    <property type="entry name" value="Vinculin"/>
    <property type="match status" value="1"/>
</dbReference>
<protein>
    <submittedName>
        <fullName evidence="5">Uncharacterized protein</fullName>
    </submittedName>
</protein>
<dbReference type="GO" id="GO:0016342">
    <property type="term" value="C:catenin complex"/>
    <property type="evidence" value="ECO:0007669"/>
    <property type="project" value="TreeGrafter"/>
</dbReference>
<feature type="compositionally biased region" description="Basic and acidic residues" evidence="4">
    <location>
        <begin position="439"/>
        <end position="448"/>
    </location>
</feature>
<sequence length="604" mass="67759">MDRTIQELVSLLVNSTGSKELQDRHGTFSHHVHRLLALLNHPDPVHLSDSELSTHVEAVVFHCMLLAEMCRADLKQDLVKRCCVLLRLRKSICCHISQQEGWTMPSWGESSLQEKCHTMGKEVEDLDKAVLKATLHQILNTFSEAKEPLRQLVEEGGLLKKLQPLTATFFAHAQQMLRVADFVLARCTKTRTAREIHDSLEYLKSLLASLPPALTEMSRNPTHMSTAQQLQSLYHAWAGTTESLLQCFEETVSMHEFLKLSIQEMAKHKEWCDKALQSQDPKRLSKHATSLTSWARWVAEAAARYVDRTTDPIFRNGLLVWIEQLAKAILELKAAKALCTEQCSCLQTRDVFSRTMSCLMDTPRADLLSVADHLLVLTSDAVDSASQLFQSHQDKRHLHLDSIEGRVDSAALQAAIPPLYSPKTASETRSTFFASSPGKQEREDRERMQGGASRMSQMTKDMAVRMLHMTQFLRKKGPITSKEQLVACAKQIASDGQAFVTFGRIIAKMCLDKRCSAELLCATEQTHTISSQLTIVARVKAVTAESKSSSELLVSNAQNLIQAVLHLLKATEAACIKLVHFPFHIWRVAAPHWRPLFGNSPCQS</sequence>
<dbReference type="InterPro" id="IPR036723">
    <property type="entry name" value="Alpha-catenin/vinculin-like_sf"/>
</dbReference>
<dbReference type="GO" id="GO:0016477">
    <property type="term" value="P:cell migration"/>
    <property type="evidence" value="ECO:0007669"/>
    <property type="project" value="TreeGrafter"/>
</dbReference>
<dbReference type="InParanoid" id="G1MVQ2"/>
<dbReference type="GeneTree" id="ENSGT01030000234543"/>
<dbReference type="Gene3D" id="1.20.120.230">
    <property type="entry name" value="Alpha-catenin/vinculin-like"/>
    <property type="match status" value="2"/>
</dbReference>
<dbReference type="AlphaFoldDB" id="G1MVQ2"/>
<reference evidence="5 6" key="1">
    <citation type="journal article" date="2010" name="PLoS Biol.">
        <title>Multi-platform next-generation sequencing of the domestic turkey (Meleagris gallopavo): genome assembly and analysis.</title>
        <authorList>
            <person name="Dalloul R.A."/>
            <person name="Long J.A."/>
            <person name="Zimin A.V."/>
            <person name="Aslam L."/>
            <person name="Beal K."/>
            <person name="Blomberg L.A."/>
            <person name="Bouffard P."/>
            <person name="Burt D.W."/>
            <person name="Crasta O."/>
            <person name="Crooijmans R.P."/>
            <person name="Cooper K."/>
            <person name="Coulombe R.A."/>
            <person name="De S."/>
            <person name="Delany M.E."/>
            <person name="Dodgson J.B."/>
            <person name="Dong J.J."/>
            <person name="Evans C."/>
            <person name="Frederickson K.M."/>
            <person name="Flicek P."/>
            <person name="Florea L."/>
            <person name="Folkerts O."/>
            <person name="Groenen M.A."/>
            <person name="Harkins T.T."/>
            <person name="Herrero J."/>
            <person name="Hoffmann S."/>
            <person name="Megens H.J."/>
            <person name="Jiang A."/>
            <person name="de Jong P."/>
            <person name="Kaiser P."/>
            <person name="Kim H."/>
            <person name="Kim K.W."/>
            <person name="Kim S."/>
            <person name="Langenberger D."/>
            <person name="Lee M.K."/>
            <person name="Lee T."/>
            <person name="Mane S."/>
            <person name="Marcais G."/>
            <person name="Marz M."/>
            <person name="McElroy A.P."/>
            <person name="Modise T."/>
            <person name="Nefedov M."/>
            <person name="Notredame C."/>
            <person name="Paton I.R."/>
            <person name="Payne W.S."/>
            <person name="Pertea G."/>
            <person name="Prickett D."/>
            <person name="Puiu D."/>
            <person name="Qioa D."/>
            <person name="Raineri E."/>
            <person name="Ruffier M."/>
            <person name="Salzberg S.L."/>
            <person name="Schatz M.C."/>
            <person name="Scheuring C."/>
            <person name="Schmidt C.J."/>
            <person name="Schroeder S."/>
            <person name="Searle S.M."/>
            <person name="Smith E.J."/>
            <person name="Smith J."/>
            <person name="Sonstegard T.S."/>
            <person name="Stadler P.F."/>
            <person name="Tafer H."/>
            <person name="Tu Z.J."/>
            <person name="Van Tassell C.P."/>
            <person name="Vilella A.J."/>
            <person name="Williams K.P."/>
            <person name="Yorke J.A."/>
            <person name="Zhang L."/>
            <person name="Zhang H.B."/>
            <person name="Zhang X."/>
            <person name="Zhang Y."/>
            <person name="Reed K.M."/>
        </authorList>
    </citation>
    <scope>NUCLEOTIDE SEQUENCE [LARGE SCALE GENOMIC DNA]</scope>
</reference>
<name>G1MVQ2_MELGA</name>
<feature type="region of interest" description="Disordered" evidence="4">
    <location>
        <begin position="422"/>
        <end position="455"/>
    </location>
</feature>
<dbReference type="InterPro" id="IPR006077">
    <property type="entry name" value="Vinculin/catenin"/>
</dbReference>
<feature type="compositionally biased region" description="Polar residues" evidence="4">
    <location>
        <begin position="423"/>
        <end position="438"/>
    </location>
</feature>
<dbReference type="GO" id="GO:0008013">
    <property type="term" value="F:beta-catenin binding"/>
    <property type="evidence" value="ECO:0007669"/>
    <property type="project" value="TreeGrafter"/>
</dbReference>
<evidence type="ECO:0000256" key="2">
    <source>
        <dbReference type="ARBA" id="ARBA00008376"/>
    </source>
</evidence>
<organism evidence="5 6">
    <name type="scientific">Meleagris gallopavo</name>
    <name type="common">Wild turkey</name>
    <dbReference type="NCBI Taxonomy" id="9103"/>
    <lineage>
        <taxon>Eukaryota</taxon>
        <taxon>Metazoa</taxon>
        <taxon>Chordata</taxon>
        <taxon>Craniata</taxon>
        <taxon>Vertebrata</taxon>
        <taxon>Euteleostomi</taxon>
        <taxon>Archelosauria</taxon>
        <taxon>Archosauria</taxon>
        <taxon>Dinosauria</taxon>
        <taxon>Saurischia</taxon>
        <taxon>Theropoda</taxon>
        <taxon>Coelurosauria</taxon>
        <taxon>Aves</taxon>
        <taxon>Neognathae</taxon>
        <taxon>Galloanserae</taxon>
        <taxon>Galliformes</taxon>
        <taxon>Phasianidae</taxon>
        <taxon>Meleagridinae</taxon>
        <taxon>Meleagris</taxon>
    </lineage>
</organism>
<keyword evidence="3" id="KW-0963">Cytoplasm</keyword>
<dbReference type="PANTHER" id="PTHR18914:SF30">
    <property type="entry name" value="VINCULIN_ALPHA-CATENIN FAMILY MEMBER 1"/>
    <property type="match status" value="1"/>
</dbReference>
<keyword evidence="6" id="KW-1185">Reference proteome</keyword>